<protein>
    <submittedName>
        <fullName evidence="2">Protein containing Alanyl-tRNA synthetase, class IIc</fullName>
        <ecNumber evidence="2">6.1.1.7</ecNumber>
    </submittedName>
</protein>
<gene>
    <name evidence="2" type="ORF">B2A_00592</name>
</gene>
<dbReference type="EMBL" id="AUZZ01000461">
    <property type="protein sequence ID" value="EQD67980.1"/>
    <property type="molecule type" value="Genomic_DNA"/>
</dbReference>
<feature type="domain" description="Alanyl-tRNA synthetase class IIc N-terminal" evidence="1">
    <location>
        <begin position="8"/>
        <end position="44"/>
    </location>
</feature>
<comment type="caution">
    <text evidence="2">The sequence shown here is derived from an EMBL/GenBank/DDBJ whole genome shotgun (WGS) entry which is preliminary data.</text>
</comment>
<evidence type="ECO:0000259" key="1">
    <source>
        <dbReference type="Pfam" id="PF01411"/>
    </source>
</evidence>
<dbReference type="Pfam" id="PF01411">
    <property type="entry name" value="tRNA-synt_2c"/>
    <property type="match status" value="1"/>
</dbReference>
<keyword evidence="2" id="KW-0436">Ligase</keyword>
<dbReference type="SUPFAM" id="SSF101353">
    <property type="entry name" value="Putative anticodon-binding domain of alanyl-tRNA synthetase (AlaRS)"/>
    <property type="match status" value="1"/>
</dbReference>
<sequence length="49" mass="5210">EGLATLSGEVIPGALAFRLSDTYGFPIDLLIDTARERGFGVDLAVTKRS</sequence>
<keyword evidence="2" id="KW-0030">Aminoacyl-tRNA synthetase</keyword>
<dbReference type="GO" id="GO:0006419">
    <property type="term" value="P:alanyl-tRNA aminoacylation"/>
    <property type="evidence" value="ECO:0007669"/>
    <property type="project" value="InterPro"/>
</dbReference>
<reference evidence="2" key="1">
    <citation type="submission" date="2013-08" db="EMBL/GenBank/DDBJ databases">
        <authorList>
            <person name="Mendez C."/>
            <person name="Richter M."/>
            <person name="Ferrer M."/>
            <person name="Sanchez J."/>
        </authorList>
    </citation>
    <scope>NUCLEOTIDE SEQUENCE</scope>
</reference>
<feature type="non-terminal residue" evidence="2">
    <location>
        <position position="1"/>
    </location>
</feature>
<accession>T1CJJ5</accession>
<dbReference type="EC" id="6.1.1.7" evidence="2"/>
<dbReference type="InterPro" id="IPR018162">
    <property type="entry name" value="Ala-tRNA-ligase_IIc_anticod-bd"/>
</dbReference>
<dbReference type="GO" id="GO:0004813">
    <property type="term" value="F:alanine-tRNA ligase activity"/>
    <property type="evidence" value="ECO:0007669"/>
    <property type="project" value="UniProtKB-EC"/>
</dbReference>
<organism evidence="2">
    <name type="scientific">mine drainage metagenome</name>
    <dbReference type="NCBI Taxonomy" id="410659"/>
    <lineage>
        <taxon>unclassified sequences</taxon>
        <taxon>metagenomes</taxon>
        <taxon>ecological metagenomes</taxon>
    </lineage>
</organism>
<dbReference type="AlphaFoldDB" id="T1CJJ5"/>
<evidence type="ECO:0000313" key="2">
    <source>
        <dbReference type="EMBL" id="EQD67980.1"/>
    </source>
</evidence>
<name>T1CJJ5_9ZZZZ</name>
<reference evidence="2" key="2">
    <citation type="journal article" date="2014" name="ISME J.">
        <title>Microbial stratification in low pH oxic and suboxic macroscopic growths along an acid mine drainage.</title>
        <authorList>
            <person name="Mendez-Garcia C."/>
            <person name="Mesa V."/>
            <person name="Sprenger R.R."/>
            <person name="Richter M."/>
            <person name="Diez M.S."/>
            <person name="Solano J."/>
            <person name="Bargiela R."/>
            <person name="Golyshina O.V."/>
            <person name="Manteca A."/>
            <person name="Ramos J.L."/>
            <person name="Gallego J.R."/>
            <person name="Llorente I."/>
            <person name="Martins Dos Santos V.A."/>
            <person name="Jensen O.N."/>
            <person name="Pelaez A.I."/>
            <person name="Sanchez J."/>
            <person name="Ferrer M."/>
        </authorList>
    </citation>
    <scope>NUCLEOTIDE SEQUENCE</scope>
</reference>
<dbReference type="GO" id="GO:0005737">
    <property type="term" value="C:cytoplasm"/>
    <property type="evidence" value="ECO:0007669"/>
    <property type="project" value="InterPro"/>
</dbReference>
<proteinExistence type="predicted"/>
<dbReference type="GO" id="GO:0005524">
    <property type="term" value="F:ATP binding"/>
    <property type="evidence" value="ECO:0007669"/>
    <property type="project" value="InterPro"/>
</dbReference>
<dbReference type="InterPro" id="IPR018164">
    <property type="entry name" value="Ala-tRNA-synth_IIc_N"/>
</dbReference>